<dbReference type="InterPro" id="IPR036514">
    <property type="entry name" value="SGNH_hydro_sf"/>
</dbReference>
<accession>A0A1I7UZW5</accession>
<evidence type="ECO:0000256" key="2">
    <source>
        <dbReference type="SAM" id="MobiDB-lite"/>
    </source>
</evidence>
<feature type="compositionally biased region" description="Low complexity" evidence="2">
    <location>
        <begin position="358"/>
        <end position="376"/>
    </location>
</feature>
<protein>
    <submittedName>
        <fullName evidence="4">SGNH_hydro domain-containing protein</fullName>
    </submittedName>
</protein>
<evidence type="ECO:0000313" key="3">
    <source>
        <dbReference type="Proteomes" id="UP000095282"/>
    </source>
</evidence>
<feature type="compositionally biased region" description="Polar residues" evidence="2">
    <location>
        <begin position="505"/>
        <end position="521"/>
    </location>
</feature>
<evidence type="ECO:0000313" key="4">
    <source>
        <dbReference type="WBParaSite" id="Csp11.Scaffold630.g21007.t1"/>
    </source>
</evidence>
<name>A0A1I7UZW5_9PELO</name>
<feature type="region of interest" description="Disordered" evidence="2">
    <location>
        <begin position="307"/>
        <end position="376"/>
    </location>
</feature>
<dbReference type="PANTHER" id="PTHR14469:SF0">
    <property type="entry name" value="FAMILY WITH SEQUENCE SIMILARITY 113"/>
    <property type="match status" value="1"/>
</dbReference>
<feature type="compositionally biased region" description="Pro residues" evidence="2">
    <location>
        <begin position="314"/>
        <end position="323"/>
    </location>
</feature>
<keyword evidence="3" id="KW-1185">Reference proteome</keyword>
<feature type="region of interest" description="Disordered" evidence="2">
    <location>
        <begin position="497"/>
        <end position="545"/>
    </location>
</feature>
<dbReference type="WBParaSite" id="Csp11.Scaffold630.g21007.t1">
    <property type="protein sequence ID" value="Csp11.Scaffold630.g21007.t1"/>
    <property type="gene ID" value="Csp11.Scaffold630.g21007"/>
</dbReference>
<organism evidence="3 4">
    <name type="scientific">Caenorhabditis tropicalis</name>
    <dbReference type="NCBI Taxonomy" id="1561998"/>
    <lineage>
        <taxon>Eukaryota</taxon>
        <taxon>Metazoa</taxon>
        <taxon>Ecdysozoa</taxon>
        <taxon>Nematoda</taxon>
        <taxon>Chromadorea</taxon>
        <taxon>Rhabditida</taxon>
        <taxon>Rhabditina</taxon>
        <taxon>Rhabditomorpha</taxon>
        <taxon>Rhabditoidea</taxon>
        <taxon>Rhabditidae</taxon>
        <taxon>Peloderinae</taxon>
        <taxon>Caenorhabditis</taxon>
    </lineage>
</organism>
<reference evidence="4" key="1">
    <citation type="submission" date="2016-11" db="UniProtKB">
        <authorList>
            <consortium name="WormBaseParasite"/>
        </authorList>
    </citation>
    <scope>IDENTIFICATION</scope>
</reference>
<dbReference type="Gene3D" id="3.40.50.1110">
    <property type="entry name" value="SGNH hydrolase"/>
    <property type="match status" value="1"/>
</dbReference>
<dbReference type="AlphaFoldDB" id="A0A1I7UZW5"/>
<proteinExistence type="inferred from homology"/>
<dbReference type="SUPFAM" id="SSF52266">
    <property type="entry name" value="SGNH hydrolase"/>
    <property type="match status" value="1"/>
</dbReference>
<evidence type="ECO:0000256" key="1">
    <source>
        <dbReference type="ARBA" id="ARBA00037957"/>
    </source>
</evidence>
<dbReference type="Proteomes" id="UP000095282">
    <property type="component" value="Unplaced"/>
</dbReference>
<sequence length="545" mass="61444">MYKDMVALLQTGDLCTTMDLKISNEDSFLGDKHIDFLELEANRVFRQGREFQSNRHLVQYFFTNRGMREDLEKTCLLMEATDERPDVVIINSAIWDMSRYPPNLDFQLSKNQTALAEEINVSAEYFNRVAMICRRLRVLLPPSSTVVWVIMPPSSTPETDKTGFLSLNRLTFDQIRMRLLEANVRVAQIVREAGFDVLDLSFHFRLSSFQVFRIKDGVHFNTIATRFMNQLVLGHLATAWDMEQSVLQKWPQKLIDITSSEKNQRTEFFTAALKALTDFNEEKFANETIHQELRSQLFKDYSLPHKEETGIQPLTPPTPPTPPTTSASESPSEETPDPSPTVDIPVDTPVGTPVDAPVDTSVDTPDQQQTPTTSTDELAVFNPSEPVVMEKIDQNLRFLLMVMKYMENTESVSQNYTKAFQESTVPEEFVQFNEEDIERLEIILKQCQTWIGHLPPLLVAVNNKRPLIEPARPALLPTPPDLPPGVGAEDDDIIVILSSDSGSDMTTSPASNGSASDSPNGIPNRIADAEPLPPKKKARYVSPKN</sequence>
<comment type="similarity">
    <text evidence="1">Belongs to the PC-esterase family.</text>
</comment>
<dbReference type="PANTHER" id="PTHR14469">
    <property type="entry name" value="SARCOMA ANTIGEN NY-SAR-23"/>
    <property type="match status" value="1"/>
</dbReference>